<dbReference type="GO" id="GO:0016491">
    <property type="term" value="F:oxidoreductase activity"/>
    <property type="evidence" value="ECO:0007669"/>
    <property type="project" value="UniProtKB-KW"/>
</dbReference>
<dbReference type="InterPro" id="IPR011032">
    <property type="entry name" value="GroES-like_sf"/>
</dbReference>
<dbReference type="SUPFAM" id="SSF51735">
    <property type="entry name" value="NAD(P)-binding Rossmann-fold domains"/>
    <property type="match status" value="1"/>
</dbReference>
<dbReference type="Proteomes" id="UP000431092">
    <property type="component" value="Unassembled WGS sequence"/>
</dbReference>
<dbReference type="InterPro" id="IPR036291">
    <property type="entry name" value="NAD(P)-bd_dom_sf"/>
</dbReference>
<proteinExistence type="predicted"/>
<reference evidence="5 6" key="1">
    <citation type="submission" date="2019-11" db="EMBL/GenBank/DDBJ databases">
        <title>Whole genome sequencing identifies a novel species of the genus Arsenicicoccus isolated from human blood.</title>
        <authorList>
            <person name="Jeong J.H."/>
            <person name="Kweon O.J."/>
            <person name="Kim H.R."/>
            <person name="Kim T.-H."/>
            <person name="Ha S.-M."/>
            <person name="Lee M.-K."/>
        </authorList>
    </citation>
    <scope>NUCLEOTIDE SEQUENCE [LARGE SCALE GENOMIC DNA]</scope>
    <source>
        <strain evidence="5 6">MKL-02</strain>
    </source>
</reference>
<sequence>MRTEAAVIHGKGKIKVTDVELPPIGRDEILMKVMSDSICMSTYKATILGEDHKRVPPNISEVPVMAGHEFAGEIVEVGADYADDYTVGQLIAIQPAMGLENGYSSGYSYPYFGGDTHYTIIPKIAIDKGCVLSYDGTYFANAGLAEPMSCIIGGFHAQYHTKPFVYEHFMGPVKGGKMALLGCAGPMGIGAIEYAINGPYTPSLLVVVDIDQARLDRVASLITVEDAKAKGVDLRYVNTTGGDPVQMLRELTPEGKGYDDVFVYAPVKALVELGDQILGFDGCLNFFAGPTDKKFVADFNFYNVHYESTHIVGTSGGSTGDMIESLEMSARGELNPSFMVTHIGGLDSVPETVLDYPNIPGGKKLIYPWVRMPLTAIDDFAELGKDDEFFAGLAEICGRNNNIWNEEAEKYLLAHKTTSSVE</sequence>
<dbReference type="InterPro" id="IPR013149">
    <property type="entry name" value="ADH-like_C"/>
</dbReference>
<evidence type="ECO:0000256" key="2">
    <source>
        <dbReference type="ARBA" id="ARBA00023002"/>
    </source>
</evidence>
<dbReference type="PANTHER" id="PTHR43401">
    <property type="entry name" value="L-THREONINE 3-DEHYDROGENASE"/>
    <property type="match status" value="1"/>
</dbReference>
<accession>A0A6I3INW0</accession>
<protein>
    <submittedName>
        <fullName evidence="5">Zinc-binding dehydrogenase</fullName>
    </submittedName>
</protein>
<dbReference type="PANTHER" id="PTHR43401:SF2">
    <property type="entry name" value="L-THREONINE 3-DEHYDROGENASE"/>
    <property type="match status" value="1"/>
</dbReference>
<dbReference type="Gene3D" id="3.40.50.720">
    <property type="entry name" value="NAD(P)-binding Rossmann-like Domain"/>
    <property type="match status" value="1"/>
</dbReference>
<evidence type="ECO:0000259" key="3">
    <source>
        <dbReference type="Pfam" id="PF00107"/>
    </source>
</evidence>
<name>A0A6I3INW0_9MICO</name>
<dbReference type="Pfam" id="PF00107">
    <property type="entry name" value="ADH_zinc_N"/>
    <property type="match status" value="1"/>
</dbReference>
<gene>
    <name evidence="5" type="ORF">GGG17_06745</name>
</gene>
<keyword evidence="2" id="KW-0560">Oxidoreductase</keyword>
<dbReference type="AlphaFoldDB" id="A0A6I3INW0"/>
<keyword evidence="6" id="KW-1185">Reference proteome</keyword>
<comment type="cofactor">
    <cofactor evidence="1">
        <name>Zn(2+)</name>
        <dbReference type="ChEBI" id="CHEBI:29105"/>
    </cofactor>
</comment>
<dbReference type="InterPro" id="IPR050129">
    <property type="entry name" value="Zn_alcohol_dh"/>
</dbReference>
<dbReference type="Pfam" id="PF08240">
    <property type="entry name" value="ADH_N"/>
    <property type="match status" value="1"/>
</dbReference>
<evidence type="ECO:0000259" key="4">
    <source>
        <dbReference type="Pfam" id="PF08240"/>
    </source>
</evidence>
<evidence type="ECO:0000313" key="5">
    <source>
        <dbReference type="EMBL" id="MTB71670.1"/>
    </source>
</evidence>
<feature type="domain" description="Alcohol dehydrogenase-like C-terminal" evidence="3">
    <location>
        <begin position="206"/>
        <end position="328"/>
    </location>
</feature>
<dbReference type="SUPFAM" id="SSF50129">
    <property type="entry name" value="GroES-like"/>
    <property type="match status" value="1"/>
</dbReference>
<dbReference type="InterPro" id="IPR013154">
    <property type="entry name" value="ADH-like_N"/>
</dbReference>
<feature type="domain" description="Alcohol dehydrogenase-like N-terminal" evidence="4">
    <location>
        <begin position="26"/>
        <end position="98"/>
    </location>
</feature>
<evidence type="ECO:0000313" key="6">
    <source>
        <dbReference type="Proteomes" id="UP000431092"/>
    </source>
</evidence>
<dbReference type="Gene3D" id="3.90.180.10">
    <property type="entry name" value="Medium-chain alcohol dehydrogenases, catalytic domain"/>
    <property type="match status" value="1"/>
</dbReference>
<comment type="caution">
    <text evidence="5">The sequence shown here is derived from an EMBL/GenBank/DDBJ whole genome shotgun (WGS) entry which is preliminary data.</text>
</comment>
<dbReference type="RefSeq" id="WP_154592990.1">
    <property type="nucleotide sequence ID" value="NZ_WLVL01000023.1"/>
</dbReference>
<dbReference type="EMBL" id="WLVL01000023">
    <property type="protein sequence ID" value="MTB71670.1"/>
    <property type="molecule type" value="Genomic_DNA"/>
</dbReference>
<organism evidence="5 6">
    <name type="scientific">Arsenicicoccus cauae</name>
    <dbReference type="NCBI Taxonomy" id="2663847"/>
    <lineage>
        <taxon>Bacteria</taxon>
        <taxon>Bacillati</taxon>
        <taxon>Actinomycetota</taxon>
        <taxon>Actinomycetes</taxon>
        <taxon>Micrococcales</taxon>
        <taxon>Intrasporangiaceae</taxon>
        <taxon>Arsenicicoccus</taxon>
    </lineage>
</organism>
<evidence type="ECO:0000256" key="1">
    <source>
        <dbReference type="ARBA" id="ARBA00001947"/>
    </source>
</evidence>